<name>A0A383VKA4_TETOB</name>
<protein>
    <submittedName>
        <fullName evidence="2">Uncharacterized protein</fullName>
    </submittedName>
</protein>
<keyword evidence="1" id="KW-0812">Transmembrane</keyword>
<dbReference type="AlphaFoldDB" id="A0A383VKA4"/>
<dbReference type="Proteomes" id="UP000256970">
    <property type="component" value="Unassembled WGS sequence"/>
</dbReference>
<evidence type="ECO:0000313" key="3">
    <source>
        <dbReference type="Proteomes" id="UP000256970"/>
    </source>
</evidence>
<evidence type="ECO:0000313" key="2">
    <source>
        <dbReference type="EMBL" id="SZX65172.1"/>
    </source>
</evidence>
<sequence>MGYPAATARPGGTVTGIPAAGGAMAGGAMAGGAMAGGARAFGGGSPFSYNKPGHRSTSMLLPFAGGMMAGTALYSLTSNSKAYCNGFSVQCYKNVCQKALSNCKDTNSTSLVVATCPDPRFSECWQSSDQLFQCFGRRRPSFGNEDIAAYCNQPMGSSAGTARVQLVFMSVLLLLALLLV</sequence>
<organism evidence="2 3">
    <name type="scientific">Tetradesmus obliquus</name>
    <name type="common">Green alga</name>
    <name type="synonym">Acutodesmus obliquus</name>
    <dbReference type="NCBI Taxonomy" id="3088"/>
    <lineage>
        <taxon>Eukaryota</taxon>
        <taxon>Viridiplantae</taxon>
        <taxon>Chlorophyta</taxon>
        <taxon>core chlorophytes</taxon>
        <taxon>Chlorophyceae</taxon>
        <taxon>CS clade</taxon>
        <taxon>Sphaeropleales</taxon>
        <taxon>Scenedesmaceae</taxon>
        <taxon>Tetradesmus</taxon>
    </lineage>
</organism>
<keyword evidence="1" id="KW-1133">Transmembrane helix</keyword>
<reference evidence="2 3" key="1">
    <citation type="submission" date="2016-10" db="EMBL/GenBank/DDBJ databases">
        <authorList>
            <person name="Cai Z."/>
        </authorList>
    </citation>
    <scope>NUCLEOTIDE SEQUENCE [LARGE SCALE GENOMIC DNA]</scope>
</reference>
<evidence type="ECO:0000256" key="1">
    <source>
        <dbReference type="SAM" id="Phobius"/>
    </source>
</evidence>
<keyword evidence="3" id="KW-1185">Reference proteome</keyword>
<feature type="transmembrane region" description="Helical" evidence="1">
    <location>
        <begin position="59"/>
        <end position="77"/>
    </location>
</feature>
<proteinExistence type="predicted"/>
<dbReference type="STRING" id="3088.A0A383VKA4"/>
<gene>
    <name evidence="2" type="ORF">BQ4739_LOCUS5622</name>
</gene>
<accession>A0A383VKA4</accession>
<keyword evidence="1" id="KW-0472">Membrane</keyword>
<dbReference type="EMBL" id="FNXT01000565">
    <property type="protein sequence ID" value="SZX65172.1"/>
    <property type="molecule type" value="Genomic_DNA"/>
</dbReference>